<keyword evidence="6" id="KW-1185">Reference proteome</keyword>
<feature type="compositionally biased region" description="Low complexity" evidence="3">
    <location>
        <begin position="586"/>
        <end position="603"/>
    </location>
</feature>
<evidence type="ECO:0000256" key="2">
    <source>
        <dbReference type="PROSITE-ProRule" id="PRU00850"/>
    </source>
</evidence>
<dbReference type="InterPro" id="IPR052605">
    <property type="entry name" value="Fungal_trans_regulator"/>
</dbReference>
<dbReference type="GO" id="GO:0045944">
    <property type="term" value="P:positive regulation of transcription by RNA polymerase II"/>
    <property type="evidence" value="ECO:0007669"/>
    <property type="project" value="TreeGrafter"/>
</dbReference>
<comment type="caution">
    <text evidence="5">The sequence shown here is derived from an EMBL/GenBank/DDBJ whole genome shotgun (WGS) entry which is preliminary data.</text>
</comment>
<gene>
    <name evidence="5" type="ORF">Glove_42g57</name>
</gene>
<feature type="compositionally biased region" description="Polar residues" evidence="3">
    <location>
        <begin position="453"/>
        <end position="464"/>
    </location>
</feature>
<feature type="compositionally biased region" description="Low complexity" evidence="3">
    <location>
        <begin position="504"/>
        <end position="543"/>
    </location>
</feature>
<evidence type="ECO:0000256" key="3">
    <source>
        <dbReference type="SAM" id="MobiDB-lite"/>
    </source>
</evidence>
<dbReference type="PANTHER" id="PTHR35144:SF2">
    <property type="entry name" value="MEIOSIS-SPECIFIC TRANSCRIPTION FACTOR NDT80"/>
    <property type="match status" value="1"/>
</dbReference>
<dbReference type="SUPFAM" id="SSF49417">
    <property type="entry name" value="p53-like transcription factors"/>
    <property type="match status" value="1"/>
</dbReference>
<sequence length="680" mass="74682">MNITEEKWSIQQSQFEKIINNIFTMNITEEKWSIQQSQVPPSPHHHTHPAMSPQMNGMPTENFMQPFQYDGQQAPGQIHPQIFVSMAPPALSSRNNVSPINSANPNSSGNATDRKVIDRPAFTTSSFHAAPFQQGVIRKRRTDAMGFPQDAGPFFSATSQHYNVYSMDRSISYKLKINSKVDRGFFLADNDWTCYRRNYFQISSAFSISSTTHPINETDAPCLLEVEGQFHTVTQFLLGITARVSNSDKKIELVQHTPKRDKGPQMVPVPKPIRAGGNLNLSSVGSNSNIVTFERIQFKTATANNGKRRAAQQYYVVLVDLYAQTETGEQFRVATSTSAPLVVRGRSPGHYADNHDRYNPMAMNPAFPNDRHIGYPPQGPNGAQMMPPDFNGGPFPGPYGQYPQFSGFPPVAGGLMMAAPNGQSASPFHPQHPHAAAAAAAQQYMVQGMQPDSGENQNSQSQQPPEMYNDSMVNGSPHHHHHEQKIHHHQNQHGQMEMHMEGVTTSSSSHSAFTSFESRQGTNSNSTNNANVTNATNNATTSTGGTGGNKPYMKIEIPQSSELPEHPLTSPAYHTQDYVDGYHLYNNNNNNNNNNSNSSSSNSGAGGQHPTNNASSHHAGYHSDHEPTNNNNNGGGRQTRSEVSLEHSSSNTNGHHSPQMNVEKTEPNIKSPTANNAMSS</sequence>
<protein>
    <recommendedName>
        <fullName evidence="4">NDT80 domain-containing protein</fullName>
    </recommendedName>
</protein>
<feature type="region of interest" description="Disordered" evidence="3">
    <location>
        <begin position="581"/>
        <end position="680"/>
    </location>
</feature>
<reference evidence="5 6" key="1">
    <citation type="submission" date="2018-08" db="EMBL/GenBank/DDBJ databases">
        <title>Genome and evolution of the arbuscular mycorrhizal fungus Diversispora epigaea (formerly Glomus versiforme) and its bacterial endosymbionts.</title>
        <authorList>
            <person name="Sun X."/>
            <person name="Fei Z."/>
            <person name="Harrison M."/>
        </authorList>
    </citation>
    <scope>NUCLEOTIDE SEQUENCE [LARGE SCALE GENOMIC DNA]</scope>
    <source>
        <strain evidence="5 6">IT104</strain>
    </source>
</reference>
<proteinExistence type="predicted"/>
<keyword evidence="1 2" id="KW-0238">DNA-binding</keyword>
<dbReference type="GO" id="GO:0003677">
    <property type="term" value="F:DNA binding"/>
    <property type="evidence" value="ECO:0007669"/>
    <property type="project" value="UniProtKB-KW"/>
</dbReference>
<dbReference type="GO" id="GO:0003700">
    <property type="term" value="F:DNA-binding transcription factor activity"/>
    <property type="evidence" value="ECO:0007669"/>
    <property type="project" value="UniProtKB-UniRule"/>
</dbReference>
<name>A0A397JJD0_9GLOM</name>
<dbReference type="GO" id="GO:0000228">
    <property type="term" value="C:nuclear chromosome"/>
    <property type="evidence" value="ECO:0007669"/>
    <property type="project" value="TreeGrafter"/>
</dbReference>
<dbReference type="GO" id="GO:0051321">
    <property type="term" value="P:meiotic cell cycle"/>
    <property type="evidence" value="ECO:0007669"/>
    <property type="project" value="TreeGrafter"/>
</dbReference>
<dbReference type="STRING" id="1348612.A0A397JJD0"/>
<dbReference type="EMBL" id="PQFF01000040">
    <property type="protein sequence ID" value="RHZ86908.1"/>
    <property type="molecule type" value="Genomic_DNA"/>
</dbReference>
<feature type="compositionally biased region" description="Basic residues" evidence="3">
    <location>
        <begin position="477"/>
        <end position="491"/>
    </location>
</feature>
<dbReference type="PANTHER" id="PTHR35144">
    <property type="entry name" value="MEIOSIS-SPECIFIC TRANSCRIPTION FACTOR NDT80"/>
    <property type="match status" value="1"/>
</dbReference>
<evidence type="ECO:0000259" key="4">
    <source>
        <dbReference type="PROSITE" id="PS51517"/>
    </source>
</evidence>
<evidence type="ECO:0000256" key="1">
    <source>
        <dbReference type="ARBA" id="ARBA00023125"/>
    </source>
</evidence>
<dbReference type="InterPro" id="IPR008967">
    <property type="entry name" value="p53-like_TF_DNA-bd_sf"/>
</dbReference>
<feature type="region of interest" description="Disordered" evidence="3">
    <location>
        <begin position="449"/>
        <end position="554"/>
    </location>
</feature>
<dbReference type="Proteomes" id="UP000266861">
    <property type="component" value="Unassembled WGS sequence"/>
</dbReference>
<accession>A0A397JJD0</accession>
<dbReference type="InterPro" id="IPR024061">
    <property type="entry name" value="NDT80_DNA-bd_dom"/>
</dbReference>
<feature type="DNA-binding region" description="NDT80" evidence="2">
    <location>
        <begin position="114"/>
        <end position="355"/>
    </location>
</feature>
<dbReference type="InterPro" id="IPR037141">
    <property type="entry name" value="NDT80_DNA-bd_dom_sf"/>
</dbReference>
<feature type="domain" description="NDT80" evidence="4">
    <location>
        <begin position="114"/>
        <end position="355"/>
    </location>
</feature>
<dbReference type="PROSITE" id="PS51517">
    <property type="entry name" value="NDT80"/>
    <property type="match status" value="1"/>
</dbReference>
<evidence type="ECO:0000313" key="6">
    <source>
        <dbReference type="Proteomes" id="UP000266861"/>
    </source>
</evidence>
<evidence type="ECO:0000313" key="5">
    <source>
        <dbReference type="EMBL" id="RHZ86908.1"/>
    </source>
</evidence>
<organism evidence="5 6">
    <name type="scientific">Diversispora epigaea</name>
    <dbReference type="NCBI Taxonomy" id="1348612"/>
    <lineage>
        <taxon>Eukaryota</taxon>
        <taxon>Fungi</taxon>
        <taxon>Fungi incertae sedis</taxon>
        <taxon>Mucoromycota</taxon>
        <taxon>Glomeromycotina</taxon>
        <taxon>Glomeromycetes</taxon>
        <taxon>Diversisporales</taxon>
        <taxon>Diversisporaceae</taxon>
        <taxon>Diversispora</taxon>
    </lineage>
</organism>
<dbReference type="OrthoDB" id="2288358at2759"/>
<dbReference type="AlphaFoldDB" id="A0A397JJD0"/>
<feature type="compositionally biased region" description="Polar residues" evidence="3">
    <location>
        <begin position="646"/>
        <end position="680"/>
    </location>
</feature>
<dbReference type="Pfam" id="PF05224">
    <property type="entry name" value="NDT80_PhoG"/>
    <property type="match status" value="1"/>
</dbReference>
<dbReference type="Gene3D" id="2.60.40.1390">
    <property type="entry name" value="NDT80 DNA-binding domain"/>
    <property type="match status" value="1"/>
</dbReference>